<feature type="domain" description="Zn(2)-C6 fungal-type" evidence="7">
    <location>
        <begin position="20"/>
        <end position="50"/>
    </location>
</feature>
<dbReference type="PROSITE" id="PS51257">
    <property type="entry name" value="PROKAR_LIPOPROTEIN"/>
    <property type="match status" value="1"/>
</dbReference>
<dbReference type="PANTHER" id="PTHR47338">
    <property type="entry name" value="ZN(II)2CYS6 TRANSCRIPTION FACTOR (EUROFUNG)-RELATED"/>
    <property type="match status" value="1"/>
</dbReference>
<dbReference type="GO" id="GO:0006351">
    <property type="term" value="P:DNA-templated transcription"/>
    <property type="evidence" value="ECO:0007669"/>
    <property type="project" value="InterPro"/>
</dbReference>
<dbReference type="GO" id="GO:0008270">
    <property type="term" value="F:zinc ion binding"/>
    <property type="evidence" value="ECO:0007669"/>
    <property type="project" value="InterPro"/>
</dbReference>
<comment type="caution">
    <text evidence="8">The sequence shown here is derived from an EMBL/GenBank/DDBJ whole genome shotgun (WGS) entry which is preliminary data.</text>
</comment>
<dbReference type="InterPro" id="IPR050815">
    <property type="entry name" value="TF_fung"/>
</dbReference>
<evidence type="ECO:0000256" key="1">
    <source>
        <dbReference type="ARBA" id="ARBA00004123"/>
    </source>
</evidence>
<evidence type="ECO:0000259" key="7">
    <source>
        <dbReference type="PROSITE" id="PS50048"/>
    </source>
</evidence>
<dbReference type="STRING" id="113226.A0A139IPT8"/>
<evidence type="ECO:0000256" key="2">
    <source>
        <dbReference type="ARBA" id="ARBA00022723"/>
    </source>
</evidence>
<evidence type="ECO:0000256" key="4">
    <source>
        <dbReference type="ARBA" id="ARBA00023163"/>
    </source>
</evidence>
<dbReference type="PROSITE" id="PS00463">
    <property type="entry name" value="ZN2_CY6_FUNGAL_1"/>
    <property type="match status" value="1"/>
</dbReference>
<evidence type="ECO:0000313" key="9">
    <source>
        <dbReference type="Proteomes" id="UP000073492"/>
    </source>
</evidence>
<dbReference type="SUPFAM" id="SSF57701">
    <property type="entry name" value="Zn2/Cys6 DNA-binding domain"/>
    <property type="match status" value="1"/>
</dbReference>
<keyword evidence="2" id="KW-0479">Metal-binding</keyword>
<sequence length="580" mass="64435">MEIDRQNLQLPQGSQVAAQACISCRKQKRKCDKLLPSCGLCVRIGRPCDYNVQDQSAAPTGEDFANLQRKVADLEGLLSRASGSGNSSTSVGTLYGNGSNTSNGSNSTGNSPGSLLPTLSTPHNVGTGPSAFPTLFFLDSEAFEYERFQIQAPYVRLPPGALQALGDSSQLRSMIEDYFVTVHTYFPVISKIRLYQHLANPLHEPGADIALLFLAMKLITSELPDGIPAQTPLYSDVKSFFTYVETQNGFSTQMMQALLLIALYEMGHAIYPACYLTIGHAARLGHSMGIHERGAPQMLPRCTTWTEQEERRRMWWAVIILDRFINIGHRSKPFATSDPSLDTHLPTDDNAWDRGQMHVAAPIALSASQTVRAAPFARTCQAGHLLGKIIRHINDKHLPLDYKFNEALQLHRTMRALAGLLPAEAEEDDPAQRPTLCSSMAICYSALLILYDQYSCSEGKRHIANAPETQLVMQKESIDGLGEIAALVVTLARRVRSFIDRAGLGRLSPFVIDSLYQSAANYAWYVRESLDQDCQARLTELKEVLNMCERRWKVAGAYLSSLYDFWDKVDDYVRLETAQF</sequence>
<dbReference type="AlphaFoldDB" id="A0A139IPT8"/>
<dbReference type="OrthoDB" id="3862662at2759"/>
<dbReference type="CDD" id="cd00067">
    <property type="entry name" value="GAL4"/>
    <property type="match status" value="1"/>
</dbReference>
<evidence type="ECO:0000256" key="3">
    <source>
        <dbReference type="ARBA" id="ARBA00023015"/>
    </source>
</evidence>
<dbReference type="Pfam" id="PF04082">
    <property type="entry name" value="Fungal_trans"/>
    <property type="match status" value="1"/>
</dbReference>
<dbReference type="Pfam" id="PF00172">
    <property type="entry name" value="Zn_clus"/>
    <property type="match status" value="1"/>
</dbReference>
<accession>A0A139IPT8</accession>
<dbReference type="Proteomes" id="UP000073492">
    <property type="component" value="Unassembled WGS sequence"/>
</dbReference>
<keyword evidence="9" id="KW-1185">Reference proteome</keyword>
<dbReference type="InterPro" id="IPR007219">
    <property type="entry name" value="XnlR_reg_dom"/>
</dbReference>
<reference evidence="8 9" key="1">
    <citation type="submission" date="2015-07" db="EMBL/GenBank/DDBJ databases">
        <title>Comparative genomics of the Sigatoka disease complex on banana suggests a link between parallel evolutionary changes in Pseudocercospora fijiensis and Pseudocercospora eumusae and increased virulence on the banana host.</title>
        <authorList>
            <person name="Chang T.-C."/>
            <person name="Salvucci A."/>
            <person name="Crous P.W."/>
            <person name="Stergiopoulos I."/>
        </authorList>
    </citation>
    <scope>NUCLEOTIDE SEQUENCE [LARGE SCALE GENOMIC DNA]</scope>
    <source>
        <strain evidence="8 9">CBS 116634</strain>
    </source>
</reference>
<dbReference type="EMBL" id="LFZO01000030">
    <property type="protein sequence ID" value="KXT16782.1"/>
    <property type="molecule type" value="Genomic_DNA"/>
</dbReference>
<dbReference type="EMBL" id="LFZO01000030">
    <property type="protein sequence ID" value="KXT16781.1"/>
    <property type="molecule type" value="Genomic_DNA"/>
</dbReference>
<dbReference type="GO" id="GO:0000981">
    <property type="term" value="F:DNA-binding transcription factor activity, RNA polymerase II-specific"/>
    <property type="evidence" value="ECO:0007669"/>
    <property type="project" value="InterPro"/>
</dbReference>
<evidence type="ECO:0000256" key="5">
    <source>
        <dbReference type="ARBA" id="ARBA00023242"/>
    </source>
</evidence>
<keyword evidence="3" id="KW-0805">Transcription regulation</keyword>
<dbReference type="GO" id="GO:0005634">
    <property type="term" value="C:nucleus"/>
    <property type="evidence" value="ECO:0007669"/>
    <property type="project" value="UniProtKB-SubCell"/>
</dbReference>
<keyword evidence="5" id="KW-0539">Nucleus</keyword>
<evidence type="ECO:0000256" key="6">
    <source>
        <dbReference type="SAM" id="MobiDB-lite"/>
    </source>
</evidence>
<organism evidence="8 9">
    <name type="scientific">Pseudocercospora musae</name>
    <dbReference type="NCBI Taxonomy" id="113226"/>
    <lineage>
        <taxon>Eukaryota</taxon>
        <taxon>Fungi</taxon>
        <taxon>Dikarya</taxon>
        <taxon>Ascomycota</taxon>
        <taxon>Pezizomycotina</taxon>
        <taxon>Dothideomycetes</taxon>
        <taxon>Dothideomycetidae</taxon>
        <taxon>Mycosphaerellales</taxon>
        <taxon>Mycosphaerellaceae</taxon>
        <taxon>Pseudocercospora</taxon>
    </lineage>
</organism>
<dbReference type="SMART" id="SM00906">
    <property type="entry name" value="Fungal_trans"/>
    <property type="match status" value="1"/>
</dbReference>
<gene>
    <name evidence="8" type="ORF">AC579_5456</name>
</gene>
<dbReference type="Gene3D" id="4.10.240.10">
    <property type="entry name" value="Zn(2)-C6 fungal-type DNA-binding domain"/>
    <property type="match status" value="1"/>
</dbReference>
<dbReference type="PROSITE" id="PS50048">
    <property type="entry name" value="ZN2_CY6_FUNGAL_2"/>
    <property type="match status" value="1"/>
</dbReference>
<dbReference type="EMBL" id="LFZO01000030">
    <property type="protein sequence ID" value="KXT16783.1"/>
    <property type="molecule type" value="Genomic_DNA"/>
</dbReference>
<comment type="subcellular location">
    <subcellularLocation>
        <location evidence="1">Nucleus</location>
    </subcellularLocation>
</comment>
<evidence type="ECO:0000313" key="8">
    <source>
        <dbReference type="EMBL" id="KXT16783.1"/>
    </source>
</evidence>
<proteinExistence type="predicted"/>
<protein>
    <recommendedName>
        <fullName evidence="7">Zn(2)-C6 fungal-type domain-containing protein</fullName>
    </recommendedName>
</protein>
<feature type="compositionally biased region" description="Low complexity" evidence="6">
    <location>
        <begin position="80"/>
        <end position="116"/>
    </location>
</feature>
<feature type="region of interest" description="Disordered" evidence="6">
    <location>
        <begin position="80"/>
        <end position="122"/>
    </location>
</feature>
<dbReference type="PANTHER" id="PTHR47338:SF20">
    <property type="entry name" value="ZN(II)2CYS6 TRANSCRIPTION FACTOR (EUROFUNG)"/>
    <property type="match status" value="1"/>
</dbReference>
<keyword evidence="4" id="KW-0804">Transcription</keyword>
<name>A0A139IPT8_9PEZI</name>
<dbReference type="GO" id="GO:0003677">
    <property type="term" value="F:DNA binding"/>
    <property type="evidence" value="ECO:0007669"/>
    <property type="project" value="InterPro"/>
</dbReference>
<dbReference type="SMART" id="SM00066">
    <property type="entry name" value="GAL4"/>
    <property type="match status" value="1"/>
</dbReference>
<dbReference type="InterPro" id="IPR001138">
    <property type="entry name" value="Zn2Cys6_DnaBD"/>
</dbReference>
<dbReference type="CDD" id="cd12148">
    <property type="entry name" value="fungal_TF_MHR"/>
    <property type="match status" value="1"/>
</dbReference>
<dbReference type="InterPro" id="IPR036864">
    <property type="entry name" value="Zn2-C6_fun-type_DNA-bd_sf"/>
</dbReference>